<dbReference type="AlphaFoldDB" id="A0A243Q7E4"/>
<evidence type="ECO:0000313" key="2">
    <source>
        <dbReference type="EMBL" id="OUC77279.1"/>
    </source>
</evidence>
<gene>
    <name evidence="2" type="ORF">CA982_17795</name>
</gene>
<dbReference type="InterPro" id="IPR010093">
    <property type="entry name" value="SinI_DNA-bd"/>
</dbReference>
<dbReference type="Proteomes" id="UP000194632">
    <property type="component" value="Unassembled WGS sequence"/>
</dbReference>
<organism evidence="2 3">
    <name type="scientific">Gordonia lacunae</name>
    <dbReference type="NCBI Taxonomy" id="417102"/>
    <lineage>
        <taxon>Bacteria</taxon>
        <taxon>Bacillati</taxon>
        <taxon>Actinomycetota</taxon>
        <taxon>Actinomycetes</taxon>
        <taxon>Mycobacteriales</taxon>
        <taxon>Gordoniaceae</taxon>
        <taxon>Gordonia</taxon>
    </lineage>
</organism>
<feature type="domain" description="Helix-turn-helix" evidence="1">
    <location>
        <begin position="5"/>
        <end position="52"/>
    </location>
</feature>
<keyword evidence="3" id="KW-1185">Reference proteome</keyword>
<proteinExistence type="predicted"/>
<comment type="caution">
    <text evidence="2">The sequence shown here is derived from an EMBL/GenBank/DDBJ whole genome shotgun (WGS) entry which is preliminary data.</text>
</comment>
<dbReference type="Pfam" id="PF12728">
    <property type="entry name" value="HTH_17"/>
    <property type="match status" value="1"/>
</dbReference>
<dbReference type="OrthoDB" id="9806039at2"/>
<reference evidence="2 3" key="1">
    <citation type="submission" date="2017-05" db="EMBL/GenBank/DDBJ databases">
        <title>Biotechnological potential of actinobacteria isolated from South African environments.</title>
        <authorList>
            <person name="Le Roes-Hill M."/>
            <person name="Prins A."/>
            <person name="Durrell K.A."/>
        </authorList>
    </citation>
    <scope>NUCLEOTIDE SEQUENCE [LARGE SCALE GENOMIC DNA]</scope>
    <source>
        <strain evidence="2">BS2</strain>
    </source>
</reference>
<dbReference type="GO" id="GO:0003677">
    <property type="term" value="F:DNA binding"/>
    <property type="evidence" value="ECO:0007669"/>
    <property type="project" value="InterPro"/>
</dbReference>
<dbReference type="InterPro" id="IPR041657">
    <property type="entry name" value="HTH_17"/>
</dbReference>
<accession>A0A243Q7E4</accession>
<protein>
    <recommendedName>
        <fullName evidence="1">Helix-turn-helix domain-containing protein</fullName>
    </recommendedName>
</protein>
<sequence>MSKSLLKPGEAFARIGVGNSKGYELIKSGALRSVKIGSNRRIPEQAIDEYIAGLEQAASGAA</sequence>
<dbReference type="STRING" id="417102.CA982_17795"/>
<dbReference type="RefSeq" id="WP_086536607.1">
    <property type="nucleotide sequence ID" value="NZ_NGFO01000022.1"/>
</dbReference>
<name>A0A243Q7E4_9ACTN</name>
<dbReference type="NCBIfam" id="TIGR01764">
    <property type="entry name" value="excise"/>
    <property type="match status" value="1"/>
</dbReference>
<evidence type="ECO:0000259" key="1">
    <source>
        <dbReference type="Pfam" id="PF12728"/>
    </source>
</evidence>
<dbReference type="EMBL" id="NGFO01000022">
    <property type="protein sequence ID" value="OUC77279.1"/>
    <property type="molecule type" value="Genomic_DNA"/>
</dbReference>
<evidence type="ECO:0000313" key="3">
    <source>
        <dbReference type="Proteomes" id="UP000194632"/>
    </source>
</evidence>